<dbReference type="RefSeq" id="WP_061175781.1">
    <property type="nucleotide sequence ID" value="NZ_FCOE02000009.1"/>
</dbReference>
<proteinExistence type="predicted"/>
<reference evidence="1" key="1">
    <citation type="submission" date="2016-01" db="EMBL/GenBank/DDBJ databases">
        <authorList>
            <person name="Peeters C."/>
        </authorList>
    </citation>
    <scope>NUCLEOTIDE SEQUENCE [LARGE SCALE GENOMIC DNA]</scope>
    <source>
        <strain evidence="1">LMG 29323</strain>
    </source>
</reference>
<dbReference type="STRING" id="1777141.AWB80_03345"/>
<comment type="caution">
    <text evidence="1">The sequence shown here is derived from an EMBL/GenBank/DDBJ whole genome shotgun (WGS) entry which is preliminary data.</text>
</comment>
<dbReference type="EMBL" id="FCOE02000009">
    <property type="protein sequence ID" value="SAK67757.1"/>
    <property type="molecule type" value="Genomic_DNA"/>
</dbReference>
<dbReference type="Pfam" id="PF06897">
    <property type="entry name" value="DUF1269"/>
    <property type="match status" value="1"/>
</dbReference>
<dbReference type="Proteomes" id="UP000054911">
    <property type="component" value="Unassembled WGS sequence"/>
</dbReference>
<dbReference type="InterPro" id="IPR009200">
    <property type="entry name" value="DUF1269_membrane"/>
</dbReference>
<protein>
    <submittedName>
        <fullName evidence="1">Membrane protein</fullName>
    </submittedName>
</protein>
<dbReference type="AlphaFoldDB" id="A0A158BEH7"/>
<name>A0A158BEH7_9BURK</name>
<gene>
    <name evidence="1" type="ORF">AWB80_03345</name>
</gene>
<evidence type="ECO:0000313" key="1">
    <source>
        <dbReference type="EMBL" id="SAK67757.1"/>
    </source>
</evidence>
<keyword evidence="2" id="KW-1185">Reference proteome</keyword>
<sequence length="149" mass="15362">MSSHLIIATFSNVATAEQASREIHRFASEDEGLTIHSGVLVQKGSDGNTHVLFTQSRAIWGPVIGAITGTLLGLLGGPAGALLGFTVGTSAGIAEQLISDVLDDESVKSILTRLPAGQVALILEADEDSPAQVDTLIAATGGSVFRRNL</sequence>
<accession>A0A158BEH7</accession>
<evidence type="ECO:0000313" key="2">
    <source>
        <dbReference type="Proteomes" id="UP000054911"/>
    </source>
</evidence>
<dbReference type="OrthoDB" id="9007245at2"/>
<organism evidence="1 2">
    <name type="scientific">Caballeronia pedi</name>
    <dbReference type="NCBI Taxonomy" id="1777141"/>
    <lineage>
        <taxon>Bacteria</taxon>
        <taxon>Pseudomonadati</taxon>
        <taxon>Pseudomonadota</taxon>
        <taxon>Betaproteobacteria</taxon>
        <taxon>Burkholderiales</taxon>
        <taxon>Burkholderiaceae</taxon>
        <taxon>Caballeronia</taxon>
    </lineage>
</organism>